<dbReference type="GeneID" id="90001070"/>
<proteinExistence type="predicted"/>
<evidence type="ECO:0000256" key="1">
    <source>
        <dbReference type="SAM" id="MobiDB-lite"/>
    </source>
</evidence>
<organism evidence="2 3">
    <name type="scientific">Knufia obscura</name>
    <dbReference type="NCBI Taxonomy" id="1635080"/>
    <lineage>
        <taxon>Eukaryota</taxon>
        <taxon>Fungi</taxon>
        <taxon>Dikarya</taxon>
        <taxon>Ascomycota</taxon>
        <taxon>Pezizomycotina</taxon>
        <taxon>Eurotiomycetes</taxon>
        <taxon>Chaetothyriomycetidae</taxon>
        <taxon>Chaetothyriales</taxon>
        <taxon>Trichomeriaceae</taxon>
        <taxon>Knufia</taxon>
    </lineage>
</organism>
<keyword evidence="3" id="KW-1185">Reference proteome</keyword>
<name>A0ABR0RHV1_9EURO</name>
<reference evidence="2 3" key="1">
    <citation type="journal article" date="2023" name="Res Sq">
        <title>Genomic and morphological characterization of Knufia obscura isolated from the Mars 2020 spacecraft assembly facility.</title>
        <authorList>
            <person name="Chander A.M."/>
            <person name="Teixeira M.M."/>
            <person name="Singh N.K."/>
            <person name="Williams M.P."/>
            <person name="Parker C.W."/>
            <person name="Leo P."/>
            <person name="Stajich J.E."/>
            <person name="Torok T."/>
            <person name="Tighe S."/>
            <person name="Mason C.E."/>
            <person name="Venkateswaran K."/>
        </authorList>
    </citation>
    <scope>NUCLEOTIDE SEQUENCE [LARGE SCALE GENOMIC DNA]</scope>
    <source>
        <strain evidence="2 3">CCFEE 5817</strain>
    </source>
</reference>
<evidence type="ECO:0000313" key="3">
    <source>
        <dbReference type="Proteomes" id="UP001334248"/>
    </source>
</evidence>
<sequence>MSNPSLPSKPTGSMPSMKDAKKANPPPALKTPSQIFFGNATIPKKDNRPAYKKNKEAAKKFKEQLNKKSTSTDDNNDKARPGQKRKSRDDDESTPKSPEKRNKTFVNPSPLVAGIAGLPAPPQGPLPPPYPFFNNFNTAPAGHGHFVPMLPPALRFDKATNSFVMKGPEETPNLQTSKPAPKKAAPPQKATTTTNGDGSGIIRSKGHQINAKAADRYNFRKRSAPEADGTEEDAGAPSKRARTDNGDGEDGEITAPTNTSMSEIVKATKKKNKHRSHAKSKPKSEVAANMRDFDLISHYTPNPEALARRKAIDAAKPPPPPPKKLTDLPREIRDMIWDRVFADESYNFKLKKQCGNRDDKKYMVATKPKSFGALSICKFLNNDKEKEVEKQMYKSIRLEIEFGRLRPHAMRDFMNTITAHPKIGLSERIFFIKKFGLQKVNFGLFTQAKEIVSTHWTVEGDGKMDEDDYKNNRIDPQFILTHPPTKDKLKGLKERRFWRDQEAASQRYARHIAGWCHPDGKDPNAPDYNPLTDKKNCPFGDACENLKDTKFCMVVKYKYGCIKGRHARHKEAFYDFYPTQGDRLVQTVAPKSKFHKKCGKKGCKDLGDQNAS</sequence>
<feature type="compositionally biased region" description="Low complexity" evidence="1">
    <location>
        <begin position="178"/>
        <end position="194"/>
    </location>
</feature>
<dbReference type="EMBL" id="JAVHJV010000009">
    <property type="protein sequence ID" value="KAK5940201.1"/>
    <property type="molecule type" value="Genomic_DNA"/>
</dbReference>
<feature type="compositionally biased region" description="Basic residues" evidence="1">
    <location>
        <begin position="267"/>
        <end position="281"/>
    </location>
</feature>
<evidence type="ECO:0000313" key="2">
    <source>
        <dbReference type="EMBL" id="KAK5940201.1"/>
    </source>
</evidence>
<dbReference type="Proteomes" id="UP001334248">
    <property type="component" value="Unassembled WGS sequence"/>
</dbReference>
<dbReference type="RefSeq" id="XP_064728291.1">
    <property type="nucleotide sequence ID" value="XM_064876027.1"/>
</dbReference>
<gene>
    <name evidence="2" type="ORF">PMZ80_007621</name>
</gene>
<accession>A0ABR0RHV1</accession>
<feature type="region of interest" description="Disordered" evidence="1">
    <location>
        <begin position="164"/>
        <end position="285"/>
    </location>
</feature>
<feature type="compositionally biased region" description="Basic and acidic residues" evidence="1">
    <location>
        <begin position="87"/>
        <end position="102"/>
    </location>
</feature>
<protein>
    <submittedName>
        <fullName evidence="2">Uncharacterized protein</fullName>
    </submittedName>
</protein>
<feature type="compositionally biased region" description="Basic and acidic residues" evidence="1">
    <location>
        <begin position="43"/>
        <end position="66"/>
    </location>
</feature>
<comment type="caution">
    <text evidence="2">The sequence shown here is derived from an EMBL/GenBank/DDBJ whole genome shotgun (WGS) entry which is preliminary data.</text>
</comment>
<feature type="compositionally biased region" description="Polar residues" evidence="1">
    <location>
        <begin position="1"/>
        <end position="14"/>
    </location>
</feature>
<feature type="region of interest" description="Disordered" evidence="1">
    <location>
        <begin position="1"/>
        <end position="125"/>
    </location>
</feature>